<dbReference type="PANTHER" id="PTHR47694:SF1">
    <property type="entry name" value="PLANT UBX DOMAIN-CONTAINING PROTEIN 2"/>
    <property type="match status" value="1"/>
</dbReference>
<sequence length="129" mass="13945">MGSWGRVRGDLQGKGAASAALASGEAAPAGDEEQLTLSGDEKDLFAELWLEPRSDKFRWVRLGNPRIKEAVADREGVVELLEAVGFRFGHESGELFMVMYEVPGDTRLSGSRRAVLEREDHSAPCLGGG</sequence>
<dbReference type="CDD" id="cd09212">
    <property type="entry name" value="PUB"/>
    <property type="match status" value="1"/>
</dbReference>
<dbReference type="GO" id="GO:0050832">
    <property type="term" value="P:defense response to fungus"/>
    <property type="evidence" value="ECO:0007669"/>
    <property type="project" value="TreeGrafter"/>
</dbReference>
<dbReference type="PANTHER" id="PTHR47694">
    <property type="entry name" value="PLANT UBX DOMAIN-CONTAINING PROTEIN 2"/>
    <property type="match status" value="1"/>
</dbReference>
<organism evidence="2 3">
    <name type="scientific">Panicum miliaceum</name>
    <name type="common">Proso millet</name>
    <name type="synonym">Broomcorn millet</name>
    <dbReference type="NCBI Taxonomy" id="4540"/>
    <lineage>
        <taxon>Eukaryota</taxon>
        <taxon>Viridiplantae</taxon>
        <taxon>Streptophyta</taxon>
        <taxon>Embryophyta</taxon>
        <taxon>Tracheophyta</taxon>
        <taxon>Spermatophyta</taxon>
        <taxon>Magnoliopsida</taxon>
        <taxon>Liliopsida</taxon>
        <taxon>Poales</taxon>
        <taxon>Poaceae</taxon>
        <taxon>PACMAD clade</taxon>
        <taxon>Panicoideae</taxon>
        <taxon>Panicodae</taxon>
        <taxon>Paniceae</taxon>
        <taxon>Panicinae</taxon>
        <taxon>Panicum</taxon>
        <taxon>Panicum sect. Panicum</taxon>
    </lineage>
</organism>
<dbReference type="EMBL" id="PQIB02000008">
    <property type="protein sequence ID" value="RLN05594.1"/>
    <property type="molecule type" value="Genomic_DNA"/>
</dbReference>
<dbReference type="SUPFAM" id="SSF143503">
    <property type="entry name" value="PUG domain-like"/>
    <property type="match status" value="1"/>
</dbReference>
<reference evidence="3" key="1">
    <citation type="journal article" date="2019" name="Nat. Commun.">
        <title>The genome of broomcorn millet.</title>
        <authorList>
            <person name="Zou C."/>
            <person name="Miki D."/>
            <person name="Li D."/>
            <person name="Tang Q."/>
            <person name="Xiao L."/>
            <person name="Rajput S."/>
            <person name="Deng P."/>
            <person name="Jia W."/>
            <person name="Huang R."/>
            <person name="Zhang M."/>
            <person name="Sun Y."/>
            <person name="Hu J."/>
            <person name="Fu X."/>
            <person name="Schnable P.S."/>
            <person name="Li F."/>
            <person name="Zhang H."/>
            <person name="Feng B."/>
            <person name="Zhu X."/>
            <person name="Liu R."/>
            <person name="Schnable J.C."/>
            <person name="Zhu J.-K."/>
            <person name="Zhang H."/>
        </authorList>
    </citation>
    <scope>NUCLEOTIDE SEQUENCE [LARGE SCALE GENOMIC DNA]</scope>
</reference>
<dbReference type="STRING" id="4540.A0A3L6RM02"/>
<feature type="domain" description="PUB" evidence="1">
    <location>
        <begin position="50"/>
        <end position="102"/>
    </location>
</feature>
<dbReference type="Pfam" id="PF09409">
    <property type="entry name" value="PUB"/>
    <property type="match status" value="1"/>
</dbReference>
<dbReference type="InterPro" id="IPR018997">
    <property type="entry name" value="PUB_domain"/>
</dbReference>
<evidence type="ECO:0000259" key="1">
    <source>
        <dbReference type="Pfam" id="PF09409"/>
    </source>
</evidence>
<protein>
    <submittedName>
        <fullName evidence="2">Plant UBX domain-containing protein 2</fullName>
    </submittedName>
</protein>
<accession>A0A3L6RM02</accession>
<dbReference type="InterPro" id="IPR036339">
    <property type="entry name" value="PUB-like_dom_sf"/>
</dbReference>
<comment type="caution">
    <text evidence="2">The sequence shown here is derived from an EMBL/GenBank/DDBJ whole genome shotgun (WGS) entry which is preliminary data.</text>
</comment>
<keyword evidence="3" id="KW-1185">Reference proteome</keyword>
<evidence type="ECO:0000313" key="3">
    <source>
        <dbReference type="Proteomes" id="UP000275267"/>
    </source>
</evidence>
<dbReference type="Proteomes" id="UP000275267">
    <property type="component" value="Unassembled WGS sequence"/>
</dbReference>
<name>A0A3L6RM02_PANMI</name>
<dbReference type="OrthoDB" id="49605at2759"/>
<evidence type="ECO:0000313" key="2">
    <source>
        <dbReference type="EMBL" id="RLN05594.1"/>
    </source>
</evidence>
<proteinExistence type="predicted"/>
<gene>
    <name evidence="2" type="ORF">C2845_PM13G12710</name>
</gene>
<dbReference type="Gene3D" id="1.20.58.2190">
    <property type="match status" value="1"/>
</dbReference>
<dbReference type="AlphaFoldDB" id="A0A3L6RM02"/>